<evidence type="ECO:0000313" key="8">
    <source>
        <dbReference type="EMBL" id="HIQ64576.1"/>
    </source>
</evidence>
<gene>
    <name evidence="8" type="primary">add</name>
    <name evidence="8" type="ORF">IAC85_02435</name>
</gene>
<accession>A0A9D0Z030</accession>
<evidence type="ECO:0000259" key="7">
    <source>
        <dbReference type="Pfam" id="PF00962"/>
    </source>
</evidence>
<dbReference type="NCBIfam" id="TIGR01430">
    <property type="entry name" value="aden_deam"/>
    <property type="match status" value="1"/>
</dbReference>
<feature type="domain" description="Adenosine deaminase" evidence="7">
    <location>
        <begin position="3"/>
        <end position="307"/>
    </location>
</feature>
<dbReference type="GO" id="GO:0004000">
    <property type="term" value="F:adenosine deaminase activity"/>
    <property type="evidence" value="ECO:0007669"/>
    <property type="project" value="UniProtKB-ARBA"/>
</dbReference>
<dbReference type="PANTHER" id="PTHR11409">
    <property type="entry name" value="ADENOSINE DEAMINASE"/>
    <property type="match status" value="1"/>
</dbReference>
<keyword evidence="5 8" id="KW-0378">Hydrolase</keyword>
<evidence type="ECO:0000256" key="2">
    <source>
        <dbReference type="ARBA" id="ARBA00006676"/>
    </source>
</evidence>
<dbReference type="GO" id="GO:0046872">
    <property type="term" value="F:metal ion binding"/>
    <property type="evidence" value="ECO:0007669"/>
    <property type="project" value="UniProtKB-KW"/>
</dbReference>
<dbReference type="Pfam" id="PF00962">
    <property type="entry name" value="A_deaminase"/>
    <property type="match status" value="1"/>
</dbReference>
<dbReference type="Proteomes" id="UP000886725">
    <property type="component" value="Unassembled WGS sequence"/>
</dbReference>
<name>A0A9D0Z030_9FIRM</name>
<dbReference type="EMBL" id="DVFU01000050">
    <property type="protein sequence ID" value="HIQ64576.1"/>
    <property type="molecule type" value="Genomic_DNA"/>
</dbReference>
<protein>
    <recommendedName>
        <fullName evidence="3">adenosine deaminase</fullName>
        <ecNumber evidence="3">3.5.4.4</ecNumber>
    </recommendedName>
</protein>
<comment type="caution">
    <text evidence="8">The sequence shown here is derived from an EMBL/GenBank/DDBJ whole genome shotgun (WGS) entry which is preliminary data.</text>
</comment>
<dbReference type="Gene3D" id="3.20.20.140">
    <property type="entry name" value="Metal-dependent hydrolases"/>
    <property type="match status" value="1"/>
</dbReference>
<dbReference type="EC" id="3.5.4.4" evidence="3"/>
<dbReference type="InterPro" id="IPR001365">
    <property type="entry name" value="A_deaminase_dom"/>
</dbReference>
<evidence type="ECO:0000256" key="6">
    <source>
        <dbReference type="ARBA" id="ARBA00022833"/>
    </source>
</evidence>
<keyword evidence="6" id="KW-0862">Zinc</keyword>
<evidence type="ECO:0000256" key="4">
    <source>
        <dbReference type="ARBA" id="ARBA00022723"/>
    </source>
</evidence>
<evidence type="ECO:0000256" key="1">
    <source>
        <dbReference type="ARBA" id="ARBA00001947"/>
    </source>
</evidence>
<evidence type="ECO:0000256" key="3">
    <source>
        <dbReference type="ARBA" id="ARBA00012784"/>
    </source>
</evidence>
<comment type="cofactor">
    <cofactor evidence="1">
        <name>Zn(2+)</name>
        <dbReference type="ChEBI" id="CHEBI:29105"/>
    </cofactor>
</comment>
<dbReference type="AlphaFoldDB" id="A0A9D0Z030"/>
<dbReference type="GO" id="GO:0043103">
    <property type="term" value="P:hypoxanthine salvage"/>
    <property type="evidence" value="ECO:0007669"/>
    <property type="project" value="TreeGrafter"/>
</dbReference>
<comment type="similarity">
    <text evidence="2">Belongs to the metallo-dependent hydrolases superfamily. Adenosine and AMP deaminases family.</text>
</comment>
<organism evidence="8 9">
    <name type="scientific">Candidatus Faecenecus gallistercoris</name>
    <dbReference type="NCBI Taxonomy" id="2840793"/>
    <lineage>
        <taxon>Bacteria</taxon>
        <taxon>Bacillati</taxon>
        <taxon>Bacillota</taxon>
        <taxon>Bacillota incertae sedis</taxon>
        <taxon>Candidatus Faecenecus</taxon>
    </lineage>
</organism>
<dbReference type="InterPro" id="IPR006330">
    <property type="entry name" value="Ado/ade_deaminase"/>
</dbReference>
<dbReference type="SUPFAM" id="SSF51556">
    <property type="entry name" value="Metallo-dependent hydrolases"/>
    <property type="match status" value="1"/>
</dbReference>
<reference evidence="8" key="2">
    <citation type="journal article" date="2021" name="PeerJ">
        <title>Extensive microbial diversity within the chicken gut microbiome revealed by metagenomics and culture.</title>
        <authorList>
            <person name="Gilroy R."/>
            <person name="Ravi A."/>
            <person name="Getino M."/>
            <person name="Pursley I."/>
            <person name="Horton D.L."/>
            <person name="Alikhan N.F."/>
            <person name="Baker D."/>
            <person name="Gharbi K."/>
            <person name="Hall N."/>
            <person name="Watson M."/>
            <person name="Adriaenssens E.M."/>
            <person name="Foster-Nyarko E."/>
            <person name="Jarju S."/>
            <person name="Secka A."/>
            <person name="Antonio M."/>
            <person name="Oren A."/>
            <person name="Chaudhuri R.R."/>
            <person name="La Ragione R."/>
            <person name="Hildebrand F."/>
            <person name="Pallen M.J."/>
        </authorList>
    </citation>
    <scope>NUCLEOTIDE SEQUENCE</scope>
    <source>
        <strain evidence="8">CHK165-10780</strain>
    </source>
</reference>
<dbReference type="InterPro" id="IPR032466">
    <property type="entry name" value="Metal_Hydrolase"/>
</dbReference>
<sequence>MKKVELHLHFDGSLSIPYASRLMGRDVTSELVSVHAKSLAEYLDKFTLPVRLLQSREDIETFASLLAKDLESDEVIYAEVRFCPLLHTGVLTADEVIEAALAGFRRVPEVKINLILCMMRNFSIEENKEVIRLAKKYRNQHVVAIDLAGDEASYPTSAFEPLFELAKKESIPYTIHAGEADGAESVHSAIKFGTKRIGHGVRSIESDDVVQELIQNEVTLEVCPKSNLDTGIYESLDEHPVRKLVDAGVLVTINTDNRTVSNTSLEYEYDLLRNTFGFTDVDFVKFNINAINASFLPDEEKEELKKQLL</sequence>
<dbReference type="GO" id="GO:0046103">
    <property type="term" value="P:inosine biosynthetic process"/>
    <property type="evidence" value="ECO:0007669"/>
    <property type="project" value="TreeGrafter"/>
</dbReference>
<evidence type="ECO:0000313" key="9">
    <source>
        <dbReference type="Proteomes" id="UP000886725"/>
    </source>
</evidence>
<evidence type="ECO:0000256" key="5">
    <source>
        <dbReference type="ARBA" id="ARBA00022801"/>
    </source>
</evidence>
<dbReference type="GO" id="GO:0005829">
    <property type="term" value="C:cytosol"/>
    <property type="evidence" value="ECO:0007669"/>
    <property type="project" value="TreeGrafter"/>
</dbReference>
<keyword evidence="4" id="KW-0479">Metal-binding</keyword>
<reference evidence="8" key="1">
    <citation type="submission" date="2020-10" db="EMBL/GenBank/DDBJ databases">
        <authorList>
            <person name="Gilroy R."/>
        </authorList>
    </citation>
    <scope>NUCLEOTIDE SEQUENCE</scope>
    <source>
        <strain evidence="8">CHK165-10780</strain>
    </source>
</reference>
<dbReference type="PANTHER" id="PTHR11409:SF43">
    <property type="entry name" value="ADENOSINE DEAMINASE"/>
    <property type="match status" value="1"/>
</dbReference>
<dbReference type="GO" id="GO:0006154">
    <property type="term" value="P:adenosine catabolic process"/>
    <property type="evidence" value="ECO:0007669"/>
    <property type="project" value="TreeGrafter"/>
</dbReference>
<proteinExistence type="inferred from homology"/>